<feature type="non-terminal residue" evidence="2">
    <location>
        <position position="1"/>
    </location>
</feature>
<protein>
    <submittedName>
        <fullName evidence="2">Pipecolic acid oxidase</fullName>
    </submittedName>
</protein>
<gene>
    <name evidence="2" type="primary">PIPOX</name>
</gene>
<proteinExistence type="predicted"/>
<sequence length="53" mass="6045">RYITPLLQGHGGLTETTWHCNILEVRRTPSRNGRCHVPDEDRRSEEAFPMPGG</sequence>
<name>A0A1A8R2A2_9TELE</name>
<evidence type="ECO:0000313" key="2">
    <source>
        <dbReference type="EMBL" id="SBR99389.1"/>
    </source>
</evidence>
<organism evidence="2">
    <name type="scientific">Nothobranchius rachovii</name>
    <name type="common">bluefin notho</name>
    <dbReference type="NCBI Taxonomy" id="451742"/>
    <lineage>
        <taxon>Eukaryota</taxon>
        <taxon>Metazoa</taxon>
        <taxon>Chordata</taxon>
        <taxon>Craniata</taxon>
        <taxon>Vertebrata</taxon>
        <taxon>Euteleostomi</taxon>
        <taxon>Actinopterygii</taxon>
        <taxon>Neopterygii</taxon>
        <taxon>Teleostei</taxon>
        <taxon>Neoteleostei</taxon>
        <taxon>Acanthomorphata</taxon>
        <taxon>Ovalentaria</taxon>
        <taxon>Atherinomorphae</taxon>
        <taxon>Cyprinodontiformes</taxon>
        <taxon>Nothobranchiidae</taxon>
        <taxon>Nothobranchius</taxon>
    </lineage>
</organism>
<reference evidence="2" key="2">
    <citation type="submission" date="2016-06" db="EMBL/GenBank/DDBJ databases">
        <title>The genome of a short-lived fish provides insights into sex chromosome evolution and the genetic control of aging.</title>
        <authorList>
            <person name="Reichwald K."/>
            <person name="Felder M."/>
            <person name="Petzold A."/>
            <person name="Koch P."/>
            <person name="Groth M."/>
            <person name="Platzer M."/>
        </authorList>
    </citation>
    <scope>NUCLEOTIDE SEQUENCE</scope>
    <source>
        <tissue evidence="2">Brain</tissue>
    </source>
</reference>
<dbReference type="EMBL" id="HAEI01006857">
    <property type="protein sequence ID" value="SBR99389.1"/>
    <property type="molecule type" value="Transcribed_RNA"/>
</dbReference>
<feature type="non-terminal residue" evidence="2">
    <location>
        <position position="53"/>
    </location>
</feature>
<reference evidence="2" key="1">
    <citation type="submission" date="2016-05" db="EMBL/GenBank/DDBJ databases">
        <authorList>
            <person name="Lavstsen T."/>
            <person name="Jespersen J.S."/>
        </authorList>
    </citation>
    <scope>NUCLEOTIDE SEQUENCE</scope>
    <source>
        <tissue evidence="2">Brain</tissue>
    </source>
</reference>
<evidence type="ECO:0000256" key="1">
    <source>
        <dbReference type="SAM" id="MobiDB-lite"/>
    </source>
</evidence>
<accession>A0A1A8R2A2</accession>
<feature type="region of interest" description="Disordered" evidence="1">
    <location>
        <begin position="30"/>
        <end position="53"/>
    </location>
</feature>
<feature type="compositionally biased region" description="Basic and acidic residues" evidence="1">
    <location>
        <begin position="36"/>
        <end position="46"/>
    </location>
</feature>
<dbReference type="AlphaFoldDB" id="A0A1A8R2A2"/>